<keyword evidence="1" id="KW-0238">DNA-binding</keyword>
<gene>
    <name evidence="3" type="ORF">G6F64_013280</name>
</gene>
<organism evidence="3 4">
    <name type="scientific">Rhizopus oryzae</name>
    <name type="common">Mucormycosis agent</name>
    <name type="synonym">Rhizopus arrhizus var. delemar</name>
    <dbReference type="NCBI Taxonomy" id="64495"/>
    <lineage>
        <taxon>Eukaryota</taxon>
        <taxon>Fungi</taxon>
        <taxon>Fungi incertae sedis</taxon>
        <taxon>Mucoromycota</taxon>
        <taxon>Mucoromycotina</taxon>
        <taxon>Mucoromycetes</taxon>
        <taxon>Mucorales</taxon>
        <taxon>Mucorineae</taxon>
        <taxon>Rhizopodaceae</taxon>
        <taxon>Rhizopus</taxon>
    </lineage>
</organism>
<sequence>MKNLGVHEICKRFIHGSVKYDEKATTGVRTSTKKENRYYPSAPIDHEKRSKKTIIAFGDGMFGSSLRGNKSAPVRMIKKALKKYCGKQLDICMVDEYLTSQICNKCKTRNVDNVVTAKSKRRVHTVLQCKQNNCNIIWNRDIMAAHNILDIFLFAAKNKNQRLDAFVR</sequence>
<dbReference type="Pfam" id="PF07282">
    <property type="entry name" value="Cas12f1-like_TNB"/>
    <property type="match status" value="1"/>
</dbReference>
<name>A0A9P7BKF6_RHIOR</name>
<dbReference type="EMBL" id="JAANQT010005137">
    <property type="protein sequence ID" value="KAG1295769.1"/>
    <property type="molecule type" value="Genomic_DNA"/>
</dbReference>
<evidence type="ECO:0000313" key="4">
    <source>
        <dbReference type="Proteomes" id="UP000716291"/>
    </source>
</evidence>
<dbReference type="InterPro" id="IPR010095">
    <property type="entry name" value="Cas12f1-like_TNB"/>
</dbReference>
<evidence type="ECO:0000259" key="2">
    <source>
        <dbReference type="Pfam" id="PF07282"/>
    </source>
</evidence>
<proteinExistence type="predicted"/>
<evidence type="ECO:0000256" key="1">
    <source>
        <dbReference type="ARBA" id="ARBA00023125"/>
    </source>
</evidence>
<protein>
    <recommendedName>
        <fullName evidence="2">Cas12f1-like TNB domain-containing protein</fullName>
    </recommendedName>
</protein>
<reference evidence="3" key="1">
    <citation type="journal article" date="2020" name="Microb. Genom.">
        <title>Genetic diversity of clinical and environmental Mucorales isolates obtained from an investigation of mucormycosis cases among solid organ transplant recipients.</title>
        <authorList>
            <person name="Nguyen M.H."/>
            <person name="Kaul D."/>
            <person name="Muto C."/>
            <person name="Cheng S.J."/>
            <person name="Richter R.A."/>
            <person name="Bruno V.M."/>
            <person name="Liu G."/>
            <person name="Beyhan S."/>
            <person name="Sundermann A.J."/>
            <person name="Mounaud S."/>
            <person name="Pasculle A.W."/>
            <person name="Nierman W.C."/>
            <person name="Driscoll E."/>
            <person name="Cumbie R."/>
            <person name="Clancy C.J."/>
            <person name="Dupont C.L."/>
        </authorList>
    </citation>
    <scope>NUCLEOTIDE SEQUENCE</scope>
    <source>
        <strain evidence="3">GL11</strain>
    </source>
</reference>
<comment type="caution">
    <text evidence="3">The sequence shown here is derived from an EMBL/GenBank/DDBJ whole genome shotgun (WGS) entry which is preliminary data.</text>
</comment>
<keyword evidence="4" id="KW-1185">Reference proteome</keyword>
<dbReference type="GO" id="GO:0003677">
    <property type="term" value="F:DNA binding"/>
    <property type="evidence" value="ECO:0007669"/>
    <property type="project" value="UniProtKB-KW"/>
</dbReference>
<feature type="domain" description="Cas12f1-like TNB" evidence="2">
    <location>
        <begin position="90"/>
        <end position="148"/>
    </location>
</feature>
<dbReference type="AlphaFoldDB" id="A0A9P7BKF6"/>
<evidence type="ECO:0000313" key="3">
    <source>
        <dbReference type="EMBL" id="KAG1295769.1"/>
    </source>
</evidence>
<dbReference type="Proteomes" id="UP000716291">
    <property type="component" value="Unassembled WGS sequence"/>
</dbReference>
<accession>A0A9P7BKF6</accession>